<evidence type="ECO:0000313" key="2">
    <source>
        <dbReference type="Proteomes" id="UP000054359"/>
    </source>
</evidence>
<organism evidence="1 2">
    <name type="scientific">Stegodyphus mimosarum</name>
    <name type="common">African social velvet spider</name>
    <dbReference type="NCBI Taxonomy" id="407821"/>
    <lineage>
        <taxon>Eukaryota</taxon>
        <taxon>Metazoa</taxon>
        <taxon>Ecdysozoa</taxon>
        <taxon>Arthropoda</taxon>
        <taxon>Chelicerata</taxon>
        <taxon>Arachnida</taxon>
        <taxon>Araneae</taxon>
        <taxon>Araneomorphae</taxon>
        <taxon>Entelegynae</taxon>
        <taxon>Eresoidea</taxon>
        <taxon>Eresidae</taxon>
        <taxon>Stegodyphus</taxon>
    </lineage>
</organism>
<dbReference type="AlphaFoldDB" id="A0A087T3W2"/>
<accession>A0A087T3W2</accession>
<reference evidence="1 2" key="1">
    <citation type="submission" date="2013-11" db="EMBL/GenBank/DDBJ databases">
        <title>Genome sequencing of Stegodyphus mimosarum.</title>
        <authorList>
            <person name="Bechsgaard J."/>
        </authorList>
    </citation>
    <scope>NUCLEOTIDE SEQUENCE [LARGE SCALE GENOMIC DNA]</scope>
</reference>
<dbReference type="Proteomes" id="UP000054359">
    <property type="component" value="Unassembled WGS sequence"/>
</dbReference>
<gene>
    <name evidence="1" type="ORF">X975_06628</name>
</gene>
<feature type="non-terminal residue" evidence="1">
    <location>
        <position position="58"/>
    </location>
</feature>
<dbReference type="EMBL" id="KK113282">
    <property type="protein sequence ID" value="KFM59801.1"/>
    <property type="molecule type" value="Genomic_DNA"/>
</dbReference>
<protein>
    <submittedName>
        <fullName evidence="1">Uncharacterized protein</fullName>
    </submittedName>
</protein>
<evidence type="ECO:0000313" key="1">
    <source>
        <dbReference type="EMBL" id="KFM59801.1"/>
    </source>
</evidence>
<proteinExistence type="predicted"/>
<sequence length="58" mass="6777">QNDFNLPHFSQPSDATDHWYTSVCFASSFWIIFTYLPFTINQIFLPNTFFGSFSRCNG</sequence>
<keyword evidence="2" id="KW-1185">Reference proteome</keyword>
<name>A0A087T3W2_STEMI</name>
<feature type="non-terminal residue" evidence="1">
    <location>
        <position position="1"/>
    </location>
</feature>